<dbReference type="EMBL" id="WPHG01000004">
    <property type="protein sequence ID" value="MVA98867.1"/>
    <property type="molecule type" value="Genomic_DNA"/>
</dbReference>
<dbReference type="GO" id="GO:0009360">
    <property type="term" value="C:DNA polymerase III complex"/>
    <property type="evidence" value="ECO:0007669"/>
    <property type="project" value="InterPro"/>
</dbReference>
<evidence type="ECO:0000256" key="7">
    <source>
        <dbReference type="ARBA" id="ARBA00022705"/>
    </source>
</evidence>
<dbReference type="GO" id="GO:0003677">
    <property type="term" value="F:DNA binding"/>
    <property type="evidence" value="ECO:0007669"/>
    <property type="project" value="UniProtKB-KW"/>
</dbReference>
<dbReference type="InterPro" id="IPR022634">
    <property type="entry name" value="DNA_polIII_beta_N"/>
</dbReference>
<keyword evidence="9" id="KW-0238">DNA-binding</keyword>
<dbReference type="Gene3D" id="3.10.150.10">
    <property type="entry name" value="DNA Polymerase III, subunit A, domain 2"/>
    <property type="match status" value="1"/>
</dbReference>
<dbReference type="PANTHER" id="PTHR30478:SF0">
    <property type="entry name" value="BETA SLIDING CLAMP"/>
    <property type="match status" value="1"/>
</dbReference>
<evidence type="ECO:0000256" key="3">
    <source>
        <dbReference type="ARBA" id="ARBA00021035"/>
    </source>
</evidence>
<name>A0A844QI47_9HYPH</name>
<sequence>MKMETTARSLASALHIAKGVVHRRNSIPVLSAVKLSDGRLSAMGGVDMRVEVALPTVGKSRGSAAIDCHSLAGLLAHIPGNEAIEITDDHSLATIKFNGSEYQLPSYAASDFPSNLLEKNEGHRTALDNVGFIAAIKRVMFAASTDEFRYYLNGVATVYLNGEPVVVATDGRRMAWMPIPFIPVGAEGAILPSEAVAFLVKRKLEPKAAVFSTDSLSARFEYDGLVFTTKCIDGTYPDIARALPEPPAPYAHLDRREAVAVLLRLSSLDALGNDCAVILTGADGRVSITRDGGAYSGRETLSCKTFDTGGFKVGFNGRYLLDVLSALSGDGVTLSAEAGGIGSSPSIFTSDDDPLRTVLMPMRI</sequence>
<evidence type="ECO:0000259" key="13">
    <source>
        <dbReference type="Pfam" id="PF02767"/>
    </source>
</evidence>
<reference evidence="14 15" key="1">
    <citation type="submission" date="2019-12" db="EMBL/GenBank/DDBJ databases">
        <title>Nitratireductor arenosus sp. nov., Isolated from sea sand, Jeju island, South Korea.</title>
        <authorList>
            <person name="Kim W."/>
        </authorList>
    </citation>
    <scope>NUCLEOTIDE SEQUENCE [LARGE SCALE GENOMIC DNA]</scope>
    <source>
        <strain evidence="14 15">CAU 1489</strain>
    </source>
</reference>
<dbReference type="PANTHER" id="PTHR30478">
    <property type="entry name" value="DNA POLYMERASE III SUBUNIT BETA"/>
    <property type="match status" value="1"/>
</dbReference>
<comment type="similarity">
    <text evidence="2">Belongs to the beta sliding clamp family.</text>
</comment>
<dbReference type="CDD" id="cd00140">
    <property type="entry name" value="beta_clamp"/>
    <property type="match status" value="1"/>
</dbReference>
<proteinExistence type="inferred from homology"/>
<dbReference type="GO" id="GO:0006271">
    <property type="term" value="P:DNA strand elongation involved in DNA replication"/>
    <property type="evidence" value="ECO:0007669"/>
    <property type="project" value="TreeGrafter"/>
</dbReference>
<evidence type="ECO:0000256" key="6">
    <source>
        <dbReference type="ARBA" id="ARBA00022695"/>
    </source>
</evidence>
<dbReference type="GO" id="GO:0008408">
    <property type="term" value="F:3'-5' exonuclease activity"/>
    <property type="evidence" value="ECO:0007669"/>
    <property type="project" value="InterPro"/>
</dbReference>
<evidence type="ECO:0000256" key="1">
    <source>
        <dbReference type="ARBA" id="ARBA00004496"/>
    </source>
</evidence>
<feature type="domain" description="DNA polymerase III beta sliding clamp central" evidence="13">
    <location>
        <begin position="131"/>
        <end position="238"/>
    </location>
</feature>
<comment type="subcellular location">
    <subcellularLocation>
        <location evidence="1">Cytoplasm</location>
    </subcellularLocation>
</comment>
<keyword evidence="4" id="KW-0963">Cytoplasm</keyword>
<dbReference type="Gene3D" id="3.70.10.10">
    <property type="match status" value="1"/>
</dbReference>
<accession>A0A844QI47</accession>
<evidence type="ECO:0000256" key="2">
    <source>
        <dbReference type="ARBA" id="ARBA00010752"/>
    </source>
</evidence>
<dbReference type="InterPro" id="IPR046938">
    <property type="entry name" value="DNA_clamp_sf"/>
</dbReference>
<evidence type="ECO:0000256" key="5">
    <source>
        <dbReference type="ARBA" id="ARBA00022679"/>
    </source>
</evidence>
<keyword evidence="8" id="KW-0239">DNA-directed DNA polymerase</keyword>
<keyword evidence="6 14" id="KW-0548">Nucleotidyltransferase</keyword>
<keyword evidence="7" id="KW-0235">DNA replication</keyword>
<dbReference type="SMART" id="SM00480">
    <property type="entry name" value="POL3Bc"/>
    <property type="match status" value="1"/>
</dbReference>
<dbReference type="Pfam" id="PF00712">
    <property type="entry name" value="DNA_pol3_beta"/>
    <property type="match status" value="1"/>
</dbReference>
<dbReference type="SUPFAM" id="SSF55979">
    <property type="entry name" value="DNA clamp"/>
    <property type="match status" value="3"/>
</dbReference>
<dbReference type="GO" id="GO:0005737">
    <property type="term" value="C:cytoplasm"/>
    <property type="evidence" value="ECO:0007669"/>
    <property type="project" value="UniProtKB-SubCell"/>
</dbReference>
<feature type="domain" description="DNA polymerase III beta sliding clamp N-terminal" evidence="12">
    <location>
        <begin position="1"/>
        <end position="113"/>
    </location>
</feature>
<keyword evidence="5 14" id="KW-0808">Transferase</keyword>
<organism evidence="14 15">
    <name type="scientific">Nitratireductor arenosus</name>
    <dbReference type="NCBI Taxonomy" id="2682096"/>
    <lineage>
        <taxon>Bacteria</taxon>
        <taxon>Pseudomonadati</taxon>
        <taxon>Pseudomonadota</taxon>
        <taxon>Alphaproteobacteria</taxon>
        <taxon>Hyphomicrobiales</taxon>
        <taxon>Phyllobacteriaceae</taxon>
        <taxon>Nitratireductor</taxon>
    </lineage>
</organism>
<evidence type="ECO:0000256" key="11">
    <source>
        <dbReference type="ARBA" id="ARBA00033276"/>
    </source>
</evidence>
<keyword evidence="15" id="KW-1185">Reference proteome</keyword>
<evidence type="ECO:0000256" key="4">
    <source>
        <dbReference type="ARBA" id="ARBA00022490"/>
    </source>
</evidence>
<dbReference type="GO" id="GO:0003887">
    <property type="term" value="F:DNA-directed DNA polymerase activity"/>
    <property type="evidence" value="ECO:0007669"/>
    <property type="project" value="UniProtKB-KW"/>
</dbReference>
<gene>
    <name evidence="14" type="primary">dnaN</name>
    <name evidence="14" type="ORF">GN330_16590</name>
</gene>
<protein>
    <recommendedName>
        <fullName evidence="3">Beta sliding clamp</fullName>
    </recommendedName>
    <alternativeName>
        <fullName evidence="11">Beta-clamp processivity factor</fullName>
    </alternativeName>
    <alternativeName>
        <fullName evidence="10">DNA polymerase III beta sliding clamp subunit</fullName>
    </alternativeName>
</protein>
<evidence type="ECO:0000313" key="14">
    <source>
        <dbReference type="EMBL" id="MVA98867.1"/>
    </source>
</evidence>
<evidence type="ECO:0000256" key="8">
    <source>
        <dbReference type="ARBA" id="ARBA00022932"/>
    </source>
</evidence>
<dbReference type="NCBIfam" id="TIGR00663">
    <property type="entry name" value="dnan"/>
    <property type="match status" value="1"/>
</dbReference>
<dbReference type="InterPro" id="IPR022637">
    <property type="entry name" value="DNA_polIII_beta_cen"/>
</dbReference>
<dbReference type="InterPro" id="IPR001001">
    <property type="entry name" value="DNA_polIII_beta"/>
</dbReference>
<dbReference type="Pfam" id="PF02767">
    <property type="entry name" value="DNA_pol3_beta_2"/>
    <property type="match status" value="1"/>
</dbReference>
<dbReference type="AlphaFoldDB" id="A0A844QI47"/>
<evidence type="ECO:0000256" key="10">
    <source>
        <dbReference type="ARBA" id="ARBA00030988"/>
    </source>
</evidence>
<evidence type="ECO:0000256" key="9">
    <source>
        <dbReference type="ARBA" id="ARBA00023125"/>
    </source>
</evidence>
<evidence type="ECO:0000313" key="15">
    <source>
        <dbReference type="Proteomes" id="UP000463224"/>
    </source>
</evidence>
<dbReference type="Proteomes" id="UP000463224">
    <property type="component" value="Unassembled WGS sequence"/>
</dbReference>
<comment type="caution">
    <text evidence="14">The sequence shown here is derived from an EMBL/GenBank/DDBJ whole genome shotgun (WGS) entry which is preliminary data.</text>
</comment>
<dbReference type="RefSeq" id="WP_156713844.1">
    <property type="nucleotide sequence ID" value="NZ_WPHG01000004.1"/>
</dbReference>
<evidence type="ECO:0000259" key="12">
    <source>
        <dbReference type="Pfam" id="PF00712"/>
    </source>
</evidence>